<dbReference type="Pfam" id="PF01510">
    <property type="entry name" value="Amidase_2"/>
    <property type="match status" value="1"/>
</dbReference>
<dbReference type="GO" id="GO:0009254">
    <property type="term" value="P:peptidoglycan turnover"/>
    <property type="evidence" value="ECO:0007669"/>
    <property type="project" value="TreeGrafter"/>
</dbReference>
<name>A0A2V1K0A7_9BURK</name>
<dbReference type="InterPro" id="IPR002502">
    <property type="entry name" value="Amidase_domain"/>
</dbReference>
<dbReference type="Pfam" id="PF01471">
    <property type="entry name" value="PG_binding_1"/>
    <property type="match status" value="1"/>
</dbReference>
<dbReference type="RefSeq" id="WP_109060099.1">
    <property type="nucleotide sequence ID" value="NZ_QETA01000001.1"/>
</dbReference>
<dbReference type="SUPFAM" id="SSF47090">
    <property type="entry name" value="PGBD-like"/>
    <property type="match status" value="1"/>
</dbReference>
<dbReference type="InterPro" id="IPR036366">
    <property type="entry name" value="PGBDSf"/>
</dbReference>
<dbReference type="SUPFAM" id="SSF55846">
    <property type="entry name" value="N-acetylmuramoyl-L-alanine amidase-like"/>
    <property type="match status" value="1"/>
</dbReference>
<evidence type="ECO:0000256" key="4">
    <source>
        <dbReference type="ARBA" id="ARBA00022801"/>
    </source>
</evidence>
<evidence type="ECO:0000256" key="3">
    <source>
        <dbReference type="ARBA" id="ARBA00011901"/>
    </source>
</evidence>
<dbReference type="EMBL" id="QETA01000001">
    <property type="protein sequence ID" value="PWF24694.1"/>
    <property type="molecule type" value="Genomic_DNA"/>
</dbReference>
<keyword evidence="6" id="KW-0732">Signal</keyword>
<evidence type="ECO:0000256" key="2">
    <source>
        <dbReference type="ARBA" id="ARBA00007553"/>
    </source>
</evidence>
<accession>A0A2V1K0A7</accession>
<keyword evidence="4" id="KW-0378">Hydrolase</keyword>
<keyword evidence="5" id="KW-0961">Cell wall biogenesis/degradation</keyword>
<dbReference type="InterPro" id="IPR002477">
    <property type="entry name" value="Peptidoglycan-bd-like"/>
</dbReference>
<proteinExistence type="inferred from homology"/>
<dbReference type="SMART" id="SM00644">
    <property type="entry name" value="Ami_2"/>
    <property type="match status" value="1"/>
</dbReference>
<dbReference type="PROSITE" id="PS51257">
    <property type="entry name" value="PROKAR_LIPOPROTEIN"/>
    <property type="match status" value="1"/>
</dbReference>
<feature type="signal peptide" evidence="6">
    <location>
        <begin position="1"/>
        <end position="19"/>
    </location>
</feature>
<dbReference type="PANTHER" id="PTHR30417">
    <property type="entry name" value="N-ACETYLMURAMOYL-L-ALANINE AMIDASE AMID"/>
    <property type="match status" value="1"/>
</dbReference>
<sequence length="266" mass="29516">MKTPRLLSVLPLACAALLAGCTTSKPYVLDTSHTAVSQDSRVRFIVLHYTAGDLDRSLQVLGRGRVSSHYLVDDKQPVTVYALVDENRAAWHAGVSSWYGQTALNASSIGIEIVHDGPQEDRYGNLSWAQPYDEAQIQAVIALVRDIAQRHGVAPRNIVGHSDIAPLRKQDPGPLFPWKRLADAGLGRWYDEAQATHLRQRFDKQGLPDIGWFQDNLIRVGYALDRTGLLDNATRRTLSAFQMHYRPARFDGQPDAETAAILQALP</sequence>
<dbReference type="EC" id="3.5.1.28" evidence="3"/>
<dbReference type="InterPro" id="IPR036505">
    <property type="entry name" value="Amidase/PGRP_sf"/>
</dbReference>
<comment type="similarity">
    <text evidence="2">Belongs to the N-acetylmuramoyl-L-alanine amidase 2 family.</text>
</comment>
<feature type="chain" id="PRO_5015873822" description="N-acetylmuramoyl-L-alanine amidase" evidence="6">
    <location>
        <begin position="20"/>
        <end position="266"/>
    </location>
</feature>
<evidence type="ECO:0000313" key="9">
    <source>
        <dbReference type="Proteomes" id="UP000245212"/>
    </source>
</evidence>
<comment type="caution">
    <text evidence="8">The sequence shown here is derived from an EMBL/GenBank/DDBJ whole genome shotgun (WGS) entry which is preliminary data.</text>
</comment>
<organism evidence="8 9">
    <name type="scientific">Corticimicrobacter populi</name>
    <dbReference type="NCBI Taxonomy" id="2175229"/>
    <lineage>
        <taxon>Bacteria</taxon>
        <taxon>Pseudomonadati</taxon>
        <taxon>Pseudomonadota</taxon>
        <taxon>Betaproteobacteria</taxon>
        <taxon>Burkholderiales</taxon>
        <taxon>Alcaligenaceae</taxon>
        <taxon>Corticimicrobacter</taxon>
    </lineage>
</organism>
<evidence type="ECO:0000256" key="1">
    <source>
        <dbReference type="ARBA" id="ARBA00001561"/>
    </source>
</evidence>
<protein>
    <recommendedName>
        <fullName evidence="3">N-acetylmuramoyl-L-alanine amidase</fullName>
        <ecNumber evidence="3">3.5.1.28</ecNumber>
    </recommendedName>
</protein>
<dbReference type="CDD" id="cd06583">
    <property type="entry name" value="PGRP"/>
    <property type="match status" value="1"/>
</dbReference>
<evidence type="ECO:0000313" key="8">
    <source>
        <dbReference type="EMBL" id="PWF24694.1"/>
    </source>
</evidence>
<dbReference type="GO" id="GO:0019867">
    <property type="term" value="C:outer membrane"/>
    <property type="evidence" value="ECO:0007669"/>
    <property type="project" value="TreeGrafter"/>
</dbReference>
<evidence type="ECO:0000256" key="5">
    <source>
        <dbReference type="ARBA" id="ARBA00023316"/>
    </source>
</evidence>
<gene>
    <name evidence="8" type="ORF">DD235_00390</name>
</gene>
<dbReference type="PANTHER" id="PTHR30417:SF1">
    <property type="entry name" value="N-ACETYLMURAMOYL-L-ALANINE AMIDASE AMID"/>
    <property type="match status" value="1"/>
</dbReference>
<dbReference type="Proteomes" id="UP000245212">
    <property type="component" value="Unassembled WGS sequence"/>
</dbReference>
<dbReference type="FunFam" id="3.40.80.10:FF:000003">
    <property type="entry name" value="N-acetylmuramoyl-L-alanine amidase"/>
    <property type="match status" value="1"/>
</dbReference>
<feature type="domain" description="N-acetylmuramoyl-L-alanine amidase" evidence="7">
    <location>
        <begin position="30"/>
        <end position="173"/>
    </location>
</feature>
<evidence type="ECO:0000256" key="6">
    <source>
        <dbReference type="SAM" id="SignalP"/>
    </source>
</evidence>
<evidence type="ECO:0000259" key="7">
    <source>
        <dbReference type="SMART" id="SM00644"/>
    </source>
</evidence>
<dbReference type="GO" id="GO:0071555">
    <property type="term" value="P:cell wall organization"/>
    <property type="evidence" value="ECO:0007669"/>
    <property type="project" value="UniProtKB-KW"/>
</dbReference>
<reference evidence="9" key="1">
    <citation type="submission" date="2018-05" db="EMBL/GenBank/DDBJ databases">
        <authorList>
            <person name="Li Y."/>
        </authorList>
    </citation>
    <scope>NUCLEOTIDE SEQUENCE [LARGE SCALE GENOMIC DNA]</scope>
    <source>
        <strain evidence="9">3d-2-2</strain>
    </source>
</reference>
<dbReference type="AlphaFoldDB" id="A0A2V1K0A7"/>
<dbReference type="Gene3D" id="3.40.80.10">
    <property type="entry name" value="Peptidoglycan recognition protein-like"/>
    <property type="match status" value="1"/>
</dbReference>
<comment type="catalytic activity">
    <reaction evidence="1">
        <text>Hydrolyzes the link between N-acetylmuramoyl residues and L-amino acid residues in certain cell-wall glycopeptides.</text>
        <dbReference type="EC" id="3.5.1.28"/>
    </reaction>
</comment>
<dbReference type="GO" id="GO:0008745">
    <property type="term" value="F:N-acetylmuramoyl-L-alanine amidase activity"/>
    <property type="evidence" value="ECO:0007669"/>
    <property type="project" value="UniProtKB-EC"/>
</dbReference>
<dbReference type="GO" id="GO:0009253">
    <property type="term" value="P:peptidoglycan catabolic process"/>
    <property type="evidence" value="ECO:0007669"/>
    <property type="project" value="InterPro"/>
</dbReference>
<keyword evidence="9" id="KW-1185">Reference proteome</keyword>
<dbReference type="InterPro" id="IPR036365">
    <property type="entry name" value="PGBD-like_sf"/>
</dbReference>
<dbReference type="Gene3D" id="1.10.101.10">
    <property type="entry name" value="PGBD-like superfamily/PGBD"/>
    <property type="match status" value="1"/>
</dbReference>
<dbReference type="InterPro" id="IPR051206">
    <property type="entry name" value="NAMLAA_amidase_2"/>
</dbReference>